<accession>A0A1Q2H0R2</accession>
<reference evidence="1 2" key="1">
    <citation type="submission" date="2017-02" db="EMBL/GenBank/DDBJ databases">
        <title>Complete genome sequence of the cold-active Pseudoalteromonas aliena strain EH1 isolated from Arctic seawater.</title>
        <authorList>
            <person name="Kim E."/>
            <person name="Heo E."/>
            <person name="Kim H."/>
            <person name="Kim D."/>
        </authorList>
    </citation>
    <scope>NUCLEOTIDE SEQUENCE [LARGE SCALE GENOMIC DNA]</scope>
    <source>
        <strain evidence="1 2">EH1</strain>
    </source>
</reference>
<dbReference type="AlphaFoldDB" id="A0A1Q2H0R2"/>
<dbReference type="EMBL" id="CP019628">
    <property type="protein sequence ID" value="AQQ00956.1"/>
    <property type="molecule type" value="Genomic_DNA"/>
</dbReference>
<dbReference type="Proteomes" id="UP000188243">
    <property type="component" value="Chromosome"/>
</dbReference>
<dbReference type="RefSeq" id="WP_077537619.1">
    <property type="nucleotide sequence ID" value="NZ_CANLYY010000026.1"/>
</dbReference>
<gene>
    <name evidence="1" type="ORF">B0W48_14965</name>
</gene>
<organism evidence="1 2">
    <name type="scientific">Pseudoalteromonas aliena</name>
    <dbReference type="NCBI Taxonomy" id="247523"/>
    <lineage>
        <taxon>Bacteria</taxon>
        <taxon>Pseudomonadati</taxon>
        <taxon>Pseudomonadota</taxon>
        <taxon>Gammaproteobacteria</taxon>
        <taxon>Alteromonadales</taxon>
        <taxon>Pseudoalteromonadaceae</taxon>
        <taxon>Pseudoalteromonas</taxon>
    </lineage>
</organism>
<dbReference type="KEGG" id="paln:B0W48_14965"/>
<name>A0A1Q2H0R2_9GAMM</name>
<dbReference type="STRING" id="247523.B0W48_14965"/>
<evidence type="ECO:0000313" key="2">
    <source>
        <dbReference type="Proteomes" id="UP000188243"/>
    </source>
</evidence>
<sequence>MPSPHNKAHLPSNPTLKDINFFKKQINWGDLAPFYHLVASSISESEGILEHGFDNAVKRLLDKRNWNTDLVDGQEVNPGDMHNQSKPRINLHRVFTDRGFELWAQPYSTEEITDHYIRGSNFIDFKEWDPLVMKNLIRINQLHTFIGFYFKTGDKADKALILHAHKVVNRIIAFLQRELNVVKLDGVTIKELYQSYEKDSHENDDKISTNALSKSVNKE</sequence>
<protein>
    <submittedName>
        <fullName evidence="1">Uncharacterized protein</fullName>
    </submittedName>
</protein>
<evidence type="ECO:0000313" key="1">
    <source>
        <dbReference type="EMBL" id="AQQ00956.1"/>
    </source>
</evidence>
<proteinExistence type="predicted"/>